<gene>
    <name evidence="2" type="ORF">Poly41_46450</name>
</gene>
<keyword evidence="1" id="KW-1133">Transmembrane helix</keyword>
<feature type="transmembrane region" description="Helical" evidence="1">
    <location>
        <begin position="21"/>
        <end position="43"/>
    </location>
</feature>
<evidence type="ECO:0000313" key="2">
    <source>
        <dbReference type="EMBL" id="TWU34497.1"/>
    </source>
</evidence>
<keyword evidence="1" id="KW-0812">Transmembrane</keyword>
<organism evidence="2 3">
    <name type="scientific">Novipirellula artificiosorum</name>
    <dbReference type="NCBI Taxonomy" id="2528016"/>
    <lineage>
        <taxon>Bacteria</taxon>
        <taxon>Pseudomonadati</taxon>
        <taxon>Planctomycetota</taxon>
        <taxon>Planctomycetia</taxon>
        <taxon>Pirellulales</taxon>
        <taxon>Pirellulaceae</taxon>
        <taxon>Novipirellula</taxon>
    </lineage>
</organism>
<protein>
    <submittedName>
        <fullName evidence="2">Uncharacterized protein</fullName>
    </submittedName>
</protein>
<reference evidence="2 3" key="1">
    <citation type="submission" date="2019-02" db="EMBL/GenBank/DDBJ databases">
        <title>Deep-cultivation of Planctomycetes and their phenomic and genomic characterization uncovers novel biology.</title>
        <authorList>
            <person name="Wiegand S."/>
            <person name="Jogler M."/>
            <person name="Boedeker C."/>
            <person name="Pinto D."/>
            <person name="Vollmers J."/>
            <person name="Rivas-Marin E."/>
            <person name="Kohn T."/>
            <person name="Peeters S.H."/>
            <person name="Heuer A."/>
            <person name="Rast P."/>
            <person name="Oberbeckmann S."/>
            <person name="Bunk B."/>
            <person name="Jeske O."/>
            <person name="Meyerdierks A."/>
            <person name="Storesund J.E."/>
            <person name="Kallscheuer N."/>
            <person name="Luecker S."/>
            <person name="Lage O.M."/>
            <person name="Pohl T."/>
            <person name="Merkel B.J."/>
            <person name="Hornburger P."/>
            <person name="Mueller R.-W."/>
            <person name="Bruemmer F."/>
            <person name="Labrenz M."/>
            <person name="Spormann A.M."/>
            <person name="Op Den Camp H."/>
            <person name="Overmann J."/>
            <person name="Amann R."/>
            <person name="Jetten M.S.M."/>
            <person name="Mascher T."/>
            <person name="Medema M.H."/>
            <person name="Devos D.P."/>
            <person name="Kaster A.-K."/>
            <person name="Ovreas L."/>
            <person name="Rohde M."/>
            <person name="Galperin M.Y."/>
            <person name="Jogler C."/>
        </authorList>
    </citation>
    <scope>NUCLEOTIDE SEQUENCE [LARGE SCALE GENOMIC DNA]</scope>
    <source>
        <strain evidence="2 3">Poly41</strain>
    </source>
</reference>
<proteinExistence type="predicted"/>
<comment type="caution">
    <text evidence="2">The sequence shown here is derived from an EMBL/GenBank/DDBJ whole genome shotgun (WGS) entry which is preliminary data.</text>
</comment>
<sequence>MMRGPRLDWAIRDKALASAPRICVLLGCLCILGLSGLGFVHVAQQPRLAK</sequence>
<dbReference type="EMBL" id="SJPV01000008">
    <property type="protein sequence ID" value="TWU34497.1"/>
    <property type="molecule type" value="Genomic_DNA"/>
</dbReference>
<dbReference type="Proteomes" id="UP000319143">
    <property type="component" value="Unassembled WGS sequence"/>
</dbReference>
<evidence type="ECO:0000256" key="1">
    <source>
        <dbReference type="SAM" id="Phobius"/>
    </source>
</evidence>
<keyword evidence="1" id="KW-0472">Membrane</keyword>
<name>A0A5C6DFA2_9BACT</name>
<accession>A0A5C6DFA2</accession>
<dbReference type="AlphaFoldDB" id="A0A5C6DFA2"/>
<evidence type="ECO:0000313" key="3">
    <source>
        <dbReference type="Proteomes" id="UP000319143"/>
    </source>
</evidence>
<keyword evidence="3" id="KW-1185">Reference proteome</keyword>